<dbReference type="InterPro" id="IPR052701">
    <property type="entry name" value="GAG_Ulvan_Degrading_Sulfatases"/>
</dbReference>
<evidence type="ECO:0000313" key="4">
    <source>
        <dbReference type="Proteomes" id="UP000594042"/>
    </source>
</evidence>
<evidence type="ECO:0000313" key="3">
    <source>
        <dbReference type="EMBL" id="BCI62012.1"/>
    </source>
</evidence>
<name>A0A7G1HTC6_9BACT</name>
<dbReference type="PANTHER" id="PTHR43751:SF3">
    <property type="entry name" value="SULFATASE N-TERMINAL DOMAIN-CONTAINING PROTEIN"/>
    <property type="match status" value="1"/>
</dbReference>
<protein>
    <submittedName>
        <fullName evidence="3">Arylsulfatase</fullName>
    </submittedName>
</protein>
<dbReference type="AlphaFoldDB" id="A0A7G1HTC6"/>
<feature type="domain" description="Sulfatase N-terminal" evidence="2">
    <location>
        <begin position="74"/>
        <end position="404"/>
    </location>
</feature>
<dbReference type="Gene3D" id="3.30.1120.10">
    <property type="match status" value="1"/>
</dbReference>
<proteinExistence type="predicted"/>
<dbReference type="EMBL" id="AP023322">
    <property type="protein sequence ID" value="BCI62012.1"/>
    <property type="molecule type" value="Genomic_DNA"/>
</dbReference>
<dbReference type="PANTHER" id="PTHR43751">
    <property type="entry name" value="SULFATASE"/>
    <property type="match status" value="1"/>
</dbReference>
<dbReference type="InterPro" id="IPR000917">
    <property type="entry name" value="Sulfatase_N"/>
</dbReference>
<dbReference type="CDD" id="cd16145">
    <property type="entry name" value="ARS_like"/>
    <property type="match status" value="1"/>
</dbReference>
<evidence type="ECO:0000256" key="1">
    <source>
        <dbReference type="PIRSR" id="PIRSR600917-52"/>
    </source>
</evidence>
<feature type="modified residue" description="3-oxoalanine (Ser)" evidence="1">
    <location>
        <position position="121"/>
    </location>
</feature>
<keyword evidence="4" id="KW-1185">Reference proteome</keyword>
<dbReference type="Gene3D" id="3.40.720.10">
    <property type="entry name" value="Alkaline Phosphatase, subunit A"/>
    <property type="match status" value="1"/>
</dbReference>
<accession>A0A7G1HTC6</accession>
<organism evidence="3 4">
    <name type="scientific">Coprobacter secundus subsp. similis</name>
    <dbReference type="NCBI Taxonomy" id="2751153"/>
    <lineage>
        <taxon>Bacteria</taxon>
        <taxon>Pseudomonadati</taxon>
        <taxon>Bacteroidota</taxon>
        <taxon>Bacteroidia</taxon>
        <taxon>Bacteroidales</taxon>
        <taxon>Barnesiellaceae</taxon>
        <taxon>Coprobacter</taxon>
    </lineage>
</organism>
<dbReference type="Pfam" id="PF00884">
    <property type="entry name" value="Sulfatase"/>
    <property type="match status" value="1"/>
</dbReference>
<dbReference type="Proteomes" id="UP000594042">
    <property type="component" value="Chromosome"/>
</dbReference>
<dbReference type="InterPro" id="IPR017850">
    <property type="entry name" value="Alkaline_phosphatase_core_sf"/>
</dbReference>
<reference evidence="4" key="1">
    <citation type="submission" date="2020-07" db="EMBL/GenBank/DDBJ databases">
        <title>Complete genome sequencing of Coprobacter sp. strain 2CBH44.</title>
        <authorList>
            <person name="Sakamoto M."/>
            <person name="Murakami T."/>
            <person name="Mori H."/>
        </authorList>
    </citation>
    <scope>NUCLEOTIDE SEQUENCE [LARGE SCALE GENOMIC DNA]</scope>
    <source>
        <strain evidence="4">2CBH44</strain>
    </source>
</reference>
<gene>
    <name evidence="3" type="ORF">Cop2CBH44_03650</name>
</gene>
<dbReference type="SUPFAM" id="SSF53649">
    <property type="entry name" value="Alkaline phosphatase-like"/>
    <property type="match status" value="1"/>
</dbReference>
<sequence length="510" mass="58257">MLTQSKFRQTLRILRGLSHKMIIFVAEKLQSLFKPALHNSVFNIMRKEFLFIGSALIANATLLKAEKHRENPVNVIYILADDLGYGDIGCYGQDKIKTPHIDRMAQEGMLFTQHYAGCTVSAPSRCSLMTGLHTGHSQIRGNKEIKPEGQQPMEATTYTLGRLMKSAGYATGIFGKWGLGYPGSMSTPNKMGFDEFYGYNCQRQAHSYYQDHLWHNENKVIFDGNRNNERKVYVQDSIHAHALQFIQENKDRPFFAMLTYTLPHAELNLPHDSIYRMYENAFEEIPYNGQRGYYPSEKPYASFAAMVTRLDMYVGEVIAQLKELGIDKNTIVIFTSDNGPHQEGGANPDYFKSYGPLKGLKRDVYEGGIRVPMVAWCPGLIKPETRTNHISAFWDVMPTLAELTRTKLPQSGDGISFLPTLLSKDGQKKHDYLYWEFHEQNGRVALRKDNWKLIKQPIVGKTIIELYDLSNDIHEDHNLAGQYPQKVKELEKILDQARVPSPIFNFGRPE</sequence>
<comment type="PTM">
    <text evidence="1">The conversion to 3-oxoalanine (also known as C-formylglycine, FGly), of a serine or cysteine residue in prokaryotes and of a cysteine residue in eukaryotes, is critical for catalytic activity.</text>
</comment>
<dbReference type="KEGG" id="copr:Cop2CBH44_03650"/>
<evidence type="ECO:0000259" key="2">
    <source>
        <dbReference type="Pfam" id="PF00884"/>
    </source>
</evidence>